<evidence type="ECO:0000313" key="2">
    <source>
        <dbReference type="Proteomes" id="UP000838672"/>
    </source>
</evidence>
<keyword evidence="2" id="KW-1185">Reference proteome</keyword>
<dbReference type="InterPro" id="IPR003789">
    <property type="entry name" value="Asn/Gln_tRNA_amidoTrase-B-like"/>
</dbReference>
<dbReference type="SUPFAM" id="SSF89095">
    <property type="entry name" value="GatB/YqeY motif"/>
    <property type="match status" value="1"/>
</dbReference>
<evidence type="ECO:0000313" key="1">
    <source>
        <dbReference type="EMBL" id="CAH0532472.1"/>
    </source>
</evidence>
<dbReference type="InterPro" id="IPR019004">
    <property type="entry name" value="YqeY/Aim41"/>
</dbReference>
<comment type="caution">
    <text evidence="1">The sequence shown here is derived from an EMBL/GenBank/DDBJ whole genome shotgun (WGS) entry which is preliminary data.</text>
</comment>
<dbReference type="Gene3D" id="1.10.1510.10">
    <property type="entry name" value="Uncharacterised protein YqeY/AIM41 PF09424, N-terminal domain"/>
    <property type="match status" value="1"/>
</dbReference>
<accession>A0ABM8ZQ99</accession>
<dbReference type="Pfam" id="PF09424">
    <property type="entry name" value="YqeY"/>
    <property type="match status" value="1"/>
</dbReference>
<dbReference type="Proteomes" id="UP000838672">
    <property type="component" value="Unassembled WGS sequence"/>
</dbReference>
<dbReference type="RefSeq" id="WP_237464388.1">
    <property type="nucleotide sequence ID" value="NZ_CAKLDI010000001.1"/>
</dbReference>
<reference evidence="1" key="1">
    <citation type="submission" date="2021-11" db="EMBL/GenBank/DDBJ databases">
        <authorList>
            <person name="Rodrigo-Torres L."/>
            <person name="Arahal R. D."/>
            <person name="Lucena T."/>
        </authorList>
    </citation>
    <scope>NUCLEOTIDE SEQUENCE</scope>
    <source>
        <strain evidence="1">CECT 7929</strain>
    </source>
</reference>
<proteinExistence type="predicted"/>
<gene>
    <name evidence="1" type="primary">yqeY</name>
    <name evidence="1" type="ORF">VST7929_00302</name>
</gene>
<name>A0ABM8ZQ99_9VIBR</name>
<sequence length="147" mass="15961">MALIERLKDEQKSAMKAKAKLRLGTLRLVLAAVKQIEVDERKTLNDDEVLAVLTKLVKQRRDSAAQYQAADRTDLADTELAEIAVIEEFMPQPLSSDEIAALVAQAVDASGATSMQEMGKVMAVLKPQIQGRADMGVVSQLVKAKLG</sequence>
<dbReference type="InterPro" id="IPR023168">
    <property type="entry name" value="GatB_Yqey_C_2"/>
</dbReference>
<evidence type="ECO:0008006" key="3">
    <source>
        <dbReference type="Google" id="ProtNLM"/>
    </source>
</evidence>
<protein>
    <recommendedName>
        <fullName evidence="3">Glutamyl-tRNA amidotransferase</fullName>
    </recommendedName>
</protein>
<dbReference type="EMBL" id="CAKLDI010000001">
    <property type="protein sequence ID" value="CAH0532472.1"/>
    <property type="molecule type" value="Genomic_DNA"/>
</dbReference>
<organism evidence="1 2">
    <name type="scientific">Vibrio stylophorae</name>
    <dbReference type="NCBI Taxonomy" id="659351"/>
    <lineage>
        <taxon>Bacteria</taxon>
        <taxon>Pseudomonadati</taxon>
        <taxon>Pseudomonadota</taxon>
        <taxon>Gammaproteobacteria</taxon>
        <taxon>Vibrionales</taxon>
        <taxon>Vibrionaceae</taxon>
        <taxon>Vibrio</taxon>
    </lineage>
</organism>
<dbReference type="PANTHER" id="PTHR28055:SF1">
    <property type="entry name" value="ALTERED INHERITANCE OF MITOCHONDRIA PROTEIN 41, MITOCHONDRIAL"/>
    <property type="match status" value="1"/>
</dbReference>
<dbReference type="Gene3D" id="1.10.10.410">
    <property type="match status" value="1"/>
</dbReference>
<dbReference type="PANTHER" id="PTHR28055">
    <property type="entry name" value="ALTERED INHERITANCE OF MITOCHONDRIA PROTEIN 41, MITOCHONDRIAL"/>
    <property type="match status" value="1"/>
</dbReference>
<dbReference type="InterPro" id="IPR042184">
    <property type="entry name" value="YqeY/Aim41_N"/>
</dbReference>